<dbReference type="InterPro" id="IPR006076">
    <property type="entry name" value="FAD-dep_OxRdtase"/>
</dbReference>
<comment type="caution">
    <text evidence="4">The sequence shown here is derived from an EMBL/GenBank/DDBJ whole genome shotgun (WGS) entry which is preliminary data.</text>
</comment>
<dbReference type="InterPro" id="IPR036188">
    <property type="entry name" value="FAD/NAD-bd_sf"/>
</dbReference>
<gene>
    <name evidence="3" type="ORF">IZO911_LOCUS2663</name>
    <name evidence="4" type="ORF">KXQ929_LOCUS21179</name>
</gene>
<dbReference type="Proteomes" id="UP000663868">
    <property type="component" value="Unassembled WGS sequence"/>
</dbReference>
<dbReference type="Pfam" id="PF01266">
    <property type="entry name" value="DAO"/>
    <property type="match status" value="1"/>
</dbReference>
<evidence type="ECO:0000313" key="3">
    <source>
        <dbReference type="EMBL" id="CAF0728553.1"/>
    </source>
</evidence>
<keyword evidence="1" id="KW-0560">Oxidoreductase</keyword>
<dbReference type="PANTHER" id="PTHR13847:SF289">
    <property type="entry name" value="GLYCINE OXIDASE"/>
    <property type="match status" value="1"/>
</dbReference>
<evidence type="ECO:0000256" key="1">
    <source>
        <dbReference type="ARBA" id="ARBA00023002"/>
    </source>
</evidence>
<accession>A0A819FNS4</accession>
<protein>
    <recommendedName>
        <fullName evidence="2">FAD dependent oxidoreductase domain-containing protein</fullName>
    </recommendedName>
</protein>
<reference evidence="4" key="1">
    <citation type="submission" date="2021-02" db="EMBL/GenBank/DDBJ databases">
        <authorList>
            <person name="Nowell W R."/>
        </authorList>
    </citation>
    <scope>NUCLEOTIDE SEQUENCE</scope>
</reference>
<name>A0A819FNS4_9BILA</name>
<dbReference type="AlphaFoldDB" id="A0A819FNS4"/>
<evidence type="ECO:0000313" key="4">
    <source>
        <dbReference type="EMBL" id="CAF3870508.1"/>
    </source>
</evidence>
<organism evidence="4 5">
    <name type="scientific">Adineta steineri</name>
    <dbReference type="NCBI Taxonomy" id="433720"/>
    <lineage>
        <taxon>Eukaryota</taxon>
        <taxon>Metazoa</taxon>
        <taxon>Spiralia</taxon>
        <taxon>Gnathifera</taxon>
        <taxon>Rotifera</taxon>
        <taxon>Eurotatoria</taxon>
        <taxon>Bdelloidea</taxon>
        <taxon>Adinetida</taxon>
        <taxon>Adinetidae</taxon>
        <taxon>Adineta</taxon>
    </lineage>
</organism>
<dbReference type="Proteomes" id="UP000663860">
    <property type="component" value="Unassembled WGS sequence"/>
</dbReference>
<proteinExistence type="predicted"/>
<sequence length="486" mass="54783">MRSIGSSVDDMSNADANAGLYQYINFKKKKQYIFTTKAVSDHPASIIIGTGIIGLTSAYYLAKSGHKVICIEKREDVALETSYKNGALICPSLLTPWANSDVPKSYFQSLFSSSSKPTSIKVWPSTFFSVKFYRWIYEYLKNCTTKAQIKNATHLLTLSTYSRQCLDNILNENSISFSRYSKGSLQLAIDPHIFEQLVEESKHINNIQLLSTADEVIKYEPILKSVKDRLYGGVFSSLDTNGNIYEFCCELKKILIEKYNVQFLFNNEIKDFIVTTTIDSRTNQQQRHVTGLLTNDNKKINNIDNIILTNGNYVMPLIEKLNVYIPVYPVKGYVVEIITPPNIPLPSMNLVDDVNKLYISALKPTATQGLVRVSGLAEFAGWKDIGILSEPDRAQYLYEQTIHWLPHLGSYKKAFHSCSRPVSADDVPLIGRCDNFDNLFVNCGHGSKGWTLAFGSAALLANVINQKEYVKESEDINPEPYSPNRF</sequence>
<feature type="domain" description="FAD dependent oxidoreductase" evidence="2">
    <location>
        <begin position="46"/>
        <end position="462"/>
    </location>
</feature>
<dbReference type="GO" id="GO:0005737">
    <property type="term" value="C:cytoplasm"/>
    <property type="evidence" value="ECO:0007669"/>
    <property type="project" value="TreeGrafter"/>
</dbReference>
<dbReference type="SUPFAM" id="SSF51905">
    <property type="entry name" value="FAD/NAD(P)-binding domain"/>
    <property type="match status" value="1"/>
</dbReference>
<dbReference type="GO" id="GO:0016491">
    <property type="term" value="F:oxidoreductase activity"/>
    <property type="evidence" value="ECO:0007669"/>
    <property type="project" value="UniProtKB-KW"/>
</dbReference>
<evidence type="ECO:0000313" key="5">
    <source>
        <dbReference type="Proteomes" id="UP000663868"/>
    </source>
</evidence>
<dbReference type="EMBL" id="CAJOBB010001535">
    <property type="protein sequence ID" value="CAF3870508.1"/>
    <property type="molecule type" value="Genomic_DNA"/>
</dbReference>
<evidence type="ECO:0000259" key="2">
    <source>
        <dbReference type="Pfam" id="PF01266"/>
    </source>
</evidence>
<dbReference type="Gene3D" id="3.50.50.60">
    <property type="entry name" value="FAD/NAD(P)-binding domain"/>
    <property type="match status" value="2"/>
</dbReference>
<dbReference type="PANTHER" id="PTHR13847">
    <property type="entry name" value="SARCOSINE DEHYDROGENASE-RELATED"/>
    <property type="match status" value="1"/>
</dbReference>
<dbReference type="Gene3D" id="3.30.9.10">
    <property type="entry name" value="D-Amino Acid Oxidase, subunit A, domain 2"/>
    <property type="match status" value="1"/>
</dbReference>
<dbReference type="EMBL" id="CAJNOE010000013">
    <property type="protein sequence ID" value="CAF0728553.1"/>
    <property type="molecule type" value="Genomic_DNA"/>
</dbReference>